<protein>
    <submittedName>
        <fullName evidence="1">Uncharacterized protein</fullName>
    </submittedName>
</protein>
<sequence>MVILSEEQLEYAAKNSLWRPQLEKDACGVGFCASVKGIQTHEILKAGRVMLERMAHRGACVGDNDSGDGAGVMTAIPDDLYREDIKRTNDIDLPPLGQYATGILFLSPESYKQAKESFSDLARGCKLQVLAWRKLKVNSDHLGRESRKTEPLMRQVFVTSDFASNQKRFHQAIYLLRKQTTIRMLQQGVSCYVVSLSATTIVYKGQFTSHQLFLYYDDLQNPKFVTHLAMVHSRFSTNTFPSWSRAQPNRMLAHNGEINTLRGSFDNVLEFLVHAGNRSLPEAAMTMVPEAWEKDEDMNHEKRIFYRWAAMQMEPWDGPALLSFSDGHYIGAILDRNGLRPARYCVTADDHIYLASEVGIIDLPAECVVKRVGLFFYKNFKFNLKKFKKYFYDKI</sequence>
<evidence type="ECO:0000313" key="2">
    <source>
        <dbReference type="Proteomes" id="UP001497535"/>
    </source>
</evidence>
<accession>A0ACB1A8N4</accession>
<dbReference type="Proteomes" id="UP001497535">
    <property type="component" value="Unassembled WGS sequence"/>
</dbReference>
<comment type="caution">
    <text evidence="1">The sequence shown here is derived from an EMBL/GenBank/DDBJ whole genome shotgun (WGS) entry which is preliminary data.</text>
</comment>
<dbReference type="EMBL" id="CAVMJV010000062">
    <property type="protein sequence ID" value="CAK5086776.1"/>
    <property type="molecule type" value="Genomic_DNA"/>
</dbReference>
<organism evidence="1 2">
    <name type="scientific">Meloidogyne enterolobii</name>
    <name type="common">Root-knot nematode worm</name>
    <name type="synonym">Meloidogyne mayaguensis</name>
    <dbReference type="NCBI Taxonomy" id="390850"/>
    <lineage>
        <taxon>Eukaryota</taxon>
        <taxon>Metazoa</taxon>
        <taxon>Ecdysozoa</taxon>
        <taxon>Nematoda</taxon>
        <taxon>Chromadorea</taxon>
        <taxon>Rhabditida</taxon>
        <taxon>Tylenchina</taxon>
        <taxon>Tylenchomorpha</taxon>
        <taxon>Tylenchoidea</taxon>
        <taxon>Meloidogynidae</taxon>
        <taxon>Meloidogyninae</taxon>
        <taxon>Meloidogyne</taxon>
    </lineage>
</organism>
<proteinExistence type="predicted"/>
<reference evidence="1" key="1">
    <citation type="submission" date="2023-11" db="EMBL/GenBank/DDBJ databases">
        <authorList>
            <person name="Poullet M."/>
        </authorList>
    </citation>
    <scope>NUCLEOTIDE SEQUENCE</scope>
    <source>
        <strain evidence="1">E1834</strain>
    </source>
</reference>
<gene>
    <name evidence="1" type="ORF">MENTE1834_LOCUS34292</name>
</gene>
<evidence type="ECO:0000313" key="1">
    <source>
        <dbReference type="EMBL" id="CAK5086776.1"/>
    </source>
</evidence>
<name>A0ACB1A8N4_MELEN</name>
<keyword evidence="2" id="KW-1185">Reference proteome</keyword>